<accession>A0ABS1PAR6</accession>
<evidence type="ECO:0000256" key="1">
    <source>
        <dbReference type="SAM" id="Phobius"/>
    </source>
</evidence>
<protein>
    <submittedName>
        <fullName evidence="2">Uncharacterized protein</fullName>
    </submittedName>
</protein>
<reference evidence="2 3" key="1">
    <citation type="submission" date="2021-01" db="EMBL/GenBank/DDBJ databases">
        <title>WGS of actinomycetes isolated from Thailand.</title>
        <authorList>
            <person name="Thawai C."/>
        </authorList>
    </citation>
    <scope>NUCLEOTIDE SEQUENCE [LARGE SCALE GENOMIC DNA]</scope>
    <source>
        <strain evidence="2 3">CH5-8</strain>
    </source>
</reference>
<keyword evidence="1" id="KW-0812">Transmembrane</keyword>
<evidence type="ECO:0000313" key="2">
    <source>
        <dbReference type="EMBL" id="MBL1109408.1"/>
    </source>
</evidence>
<organism evidence="2 3">
    <name type="scientific">Streptomyces musisoli</name>
    <dbReference type="NCBI Taxonomy" id="2802280"/>
    <lineage>
        <taxon>Bacteria</taxon>
        <taxon>Bacillati</taxon>
        <taxon>Actinomycetota</taxon>
        <taxon>Actinomycetes</taxon>
        <taxon>Kitasatosporales</taxon>
        <taxon>Streptomycetaceae</taxon>
        <taxon>Streptomyces</taxon>
    </lineage>
</organism>
<evidence type="ECO:0000313" key="3">
    <source>
        <dbReference type="Proteomes" id="UP000621386"/>
    </source>
</evidence>
<sequence length="116" mass="11895">MTTSSWDRSRRVAAAVSVLTVIAIVAAAVVFTLGVTGLEAWWPHTGQAFAADAAHRDSCALNVGPAKHYCERGAATTASGGHQDVAGGARRLGTASAGGGALVVWRLRSAAGLRRR</sequence>
<keyword evidence="1" id="KW-1133">Transmembrane helix</keyword>
<dbReference type="EMBL" id="JAERRH010000019">
    <property type="protein sequence ID" value="MBL1109408.1"/>
    <property type="molecule type" value="Genomic_DNA"/>
</dbReference>
<proteinExistence type="predicted"/>
<gene>
    <name evidence="2" type="ORF">JK361_33330</name>
</gene>
<comment type="caution">
    <text evidence="2">The sequence shown here is derived from an EMBL/GenBank/DDBJ whole genome shotgun (WGS) entry which is preliminary data.</text>
</comment>
<keyword evidence="3" id="KW-1185">Reference proteome</keyword>
<dbReference type="RefSeq" id="WP_201825495.1">
    <property type="nucleotide sequence ID" value="NZ_JAERRH010000019.1"/>
</dbReference>
<feature type="transmembrane region" description="Helical" evidence="1">
    <location>
        <begin position="12"/>
        <end position="35"/>
    </location>
</feature>
<name>A0ABS1PAR6_9ACTN</name>
<keyword evidence="1" id="KW-0472">Membrane</keyword>
<dbReference type="Proteomes" id="UP000621386">
    <property type="component" value="Unassembled WGS sequence"/>
</dbReference>